<sequence length="335" mass="37773">MLRKQFILLLSVFITAVVLTQGCSKTDDTYRNSVPTNKVDLNIYDYLVSKKETFETLVYIVDQAQLADTLRKTKITFFAPTNQSILTALENLNVNRSTTGLPPLKMAEVPPFIWRAMLMRYIIPGEFTSENFALADGLDVITLNKRKLHVNAQAIATQGSMGSGSLLLKYSDLNGSRFTKDWVFSYVTSSNLQAKNGIIHTLEPSHVFGFRAFVQYAGTLQNLYSDRYYISSGRIILPTATRDWLELGKELIAINETTVQTDAADLKANGYFIRLTVNPVNNLVTVSPAPSSVNQTLKNNGDCHYDPINQEFVLNYKYTTTADRFISERIKLRNY</sequence>
<feature type="domain" description="FAS1" evidence="2">
    <location>
        <begin position="41"/>
        <end position="206"/>
    </location>
</feature>
<dbReference type="Gene3D" id="2.30.180.10">
    <property type="entry name" value="FAS1 domain"/>
    <property type="match status" value="1"/>
</dbReference>
<dbReference type="Pfam" id="PF14274">
    <property type="entry name" value="BT_3044-like_C"/>
    <property type="match status" value="1"/>
</dbReference>
<dbReference type="PROSITE" id="PS50213">
    <property type="entry name" value="FAS1"/>
    <property type="match status" value="1"/>
</dbReference>
<dbReference type="InterPro" id="IPR036378">
    <property type="entry name" value="FAS1_dom_sf"/>
</dbReference>
<evidence type="ECO:0000256" key="1">
    <source>
        <dbReference type="SAM" id="SignalP"/>
    </source>
</evidence>
<organism evidence="3 4">
    <name type="scientific">Pedobacter steynii</name>
    <dbReference type="NCBI Taxonomy" id="430522"/>
    <lineage>
        <taxon>Bacteria</taxon>
        <taxon>Pseudomonadati</taxon>
        <taxon>Bacteroidota</taxon>
        <taxon>Sphingobacteriia</taxon>
        <taxon>Sphingobacteriales</taxon>
        <taxon>Sphingobacteriaceae</taxon>
        <taxon>Pedobacter</taxon>
    </lineage>
</organism>
<dbReference type="InterPro" id="IPR025371">
    <property type="entry name" value="BT_3044-like_C"/>
</dbReference>
<evidence type="ECO:0000259" key="2">
    <source>
        <dbReference type="PROSITE" id="PS50213"/>
    </source>
</evidence>
<dbReference type="RefSeq" id="WP_074606731.1">
    <property type="nucleotide sequence ID" value="NZ_FNGY01000003.1"/>
</dbReference>
<protein>
    <recommendedName>
        <fullName evidence="2">FAS1 domain-containing protein</fullName>
    </recommendedName>
</protein>
<dbReference type="InterPro" id="IPR000782">
    <property type="entry name" value="FAS1_domain"/>
</dbReference>
<keyword evidence="4" id="KW-1185">Reference proteome</keyword>
<feature type="chain" id="PRO_5010346901" description="FAS1 domain-containing protein" evidence="1">
    <location>
        <begin position="21"/>
        <end position="335"/>
    </location>
</feature>
<dbReference type="OrthoDB" id="654858at2"/>
<dbReference type="AlphaFoldDB" id="A0A1G9T1E3"/>
<keyword evidence="1" id="KW-0732">Signal</keyword>
<accession>A0A1G9T1E3</accession>
<dbReference type="Pfam" id="PF02469">
    <property type="entry name" value="Fasciclin"/>
    <property type="match status" value="1"/>
</dbReference>
<feature type="signal peptide" evidence="1">
    <location>
        <begin position="1"/>
        <end position="20"/>
    </location>
</feature>
<name>A0A1G9T1E3_9SPHI</name>
<reference evidence="4" key="1">
    <citation type="submission" date="2016-10" db="EMBL/GenBank/DDBJ databases">
        <authorList>
            <person name="Varghese N."/>
            <person name="Submissions S."/>
        </authorList>
    </citation>
    <scope>NUCLEOTIDE SEQUENCE [LARGE SCALE GENOMIC DNA]</scope>
    <source>
        <strain evidence="4">DSM 19110</strain>
    </source>
</reference>
<evidence type="ECO:0000313" key="3">
    <source>
        <dbReference type="EMBL" id="SDM40895.1"/>
    </source>
</evidence>
<dbReference type="SUPFAM" id="SSF82153">
    <property type="entry name" value="FAS1 domain"/>
    <property type="match status" value="1"/>
</dbReference>
<evidence type="ECO:0000313" key="4">
    <source>
        <dbReference type="Proteomes" id="UP000183200"/>
    </source>
</evidence>
<gene>
    <name evidence="3" type="ORF">SAMN05421820_103752</name>
</gene>
<dbReference type="Proteomes" id="UP000183200">
    <property type="component" value="Unassembled WGS sequence"/>
</dbReference>
<proteinExistence type="predicted"/>
<dbReference type="PROSITE" id="PS51257">
    <property type="entry name" value="PROKAR_LIPOPROTEIN"/>
    <property type="match status" value="1"/>
</dbReference>
<dbReference type="EMBL" id="FNGY01000003">
    <property type="protein sequence ID" value="SDM40895.1"/>
    <property type="molecule type" value="Genomic_DNA"/>
</dbReference>